<reference evidence="2" key="1">
    <citation type="submission" date="2018-05" db="EMBL/GenBank/DDBJ databases">
        <authorList>
            <person name="Lanie J.A."/>
            <person name="Ng W.-L."/>
            <person name="Kazmierczak K.M."/>
            <person name="Andrzejewski T.M."/>
            <person name="Davidsen T.M."/>
            <person name="Wayne K.J."/>
            <person name="Tettelin H."/>
            <person name="Glass J.I."/>
            <person name="Rusch D."/>
            <person name="Podicherti R."/>
            <person name="Tsui H.-C.T."/>
            <person name="Winkler M.E."/>
        </authorList>
    </citation>
    <scope>NUCLEOTIDE SEQUENCE</scope>
</reference>
<evidence type="ECO:0000256" key="1">
    <source>
        <dbReference type="SAM" id="Phobius"/>
    </source>
</evidence>
<keyword evidence="1" id="KW-1133">Transmembrane helix</keyword>
<sequence length="68" mass="7349">MENFTPINAAIGGILIGISSTIFLWLNGRIAGISGIAGGLDRWDRKEVTWRLLFLTGLIGGVALYRMA</sequence>
<feature type="transmembrane region" description="Helical" evidence="1">
    <location>
        <begin position="6"/>
        <end position="27"/>
    </location>
</feature>
<feature type="transmembrane region" description="Helical" evidence="1">
    <location>
        <begin position="48"/>
        <end position="67"/>
    </location>
</feature>
<name>A0A382WJQ6_9ZZZZ</name>
<feature type="non-terminal residue" evidence="2">
    <location>
        <position position="68"/>
    </location>
</feature>
<gene>
    <name evidence="2" type="ORF">METZ01_LOCUS412030</name>
</gene>
<accession>A0A382WJQ6</accession>
<keyword evidence="1" id="KW-0472">Membrane</keyword>
<organism evidence="2">
    <name type="scientific">marine metagenome</name>
    <dbReference type="NCBI Taxonomy" id="408172"/>
    <lineage>
        <taxon>unclassified sequences</taxon>
        <taxon>metagenomes</taxon>
        <taxon>ecological metagenomes</taxon>
    </lineage>
</organism>
<dbReference type="EMBL" id="UINC01160496">
    <property type="protein sequence ID" value="SVD59176.1"/>
    <property type="molecule type" value="Genomic_DNA"/>
</dbReference>
<evidence type="ECO:0000313" key="2">
    <source>
        <dbReference type="EMBL" id="SVD59176.1"/>
    </source>
</evidence>
<proteinExistence type="predicted"/>
<keyword evidence="1" id="KW-0812">Transmembrane</keyword>
<protein>
    <submittedName>
        <fullName evidence="2">Uncharacterized protein</fullName>
    </submittedName>
</protein>
<dbReference type="AlphaFoldDB" id="A0A382WJQ6"/>